<evidence type="ECO:0000313" key="2">
    <source>
        <dbReference type="EMBL" id="ACQ79645.1"/>
    </source>
</evidence>
<protein>
    <recommendedName>
        <fullName evidence="4">PH domain-containing protein</fullName>
    </recommendedName>
</protein>
<organism evidence="2 3">
    <name type="scientific">Beutenbergia cavernae (strain ATCC BAA-8 / DSM 12333 / CCUG 43141 / JCM 11478 / NBRC 16432 / NCIMB 13614 / HKI 0122)</name>
    <dbReference type="NCBI Taxonomy" id="471853"/>
    <lineage>
        <taxon>Bacteria</taxon>
        <taxon>Bacillati</taxon>
        <taxon>Actinomycetota</taxon>
        <taxon>Actinomycetes</taxon>
        <taxon>Micrococcales</taxon>
        <taxon>Beutenbergiaceae</taxon>
        <taxon>Beutenbergia</taxon>
    </lineage>
</organism>
<keyword evidence="1" id="KW-1133">Transmembrane helix</keyword>
<dbReference type="RefSeq" id="WP_015881885.1">
    <property type="nucleotide sequence ID" value="NC_012669.1"/>
</dbReference>
<evidence type="ECO:0008006" key="4">
    <source>
        <dbReference type="Google" id="ProtNLM"/>
    </source>
</evidence>
<gene>
    <name evidence="2" type="ordered locus">Bcav_1386</name>
</gene>
<evidence type="ECO:0000313" key="3">
    <source>
        <dbReference type="Proteomes" id="UP000007962"/>
    </source>
</evidence>
<accession>C5C2F9</accession>
<evidence type="ECO:0000256" key="1">
    <source>
        <dbReference type="SAM" id="Phobius"/>
    </source>
</evidence>
<dbReference type="STRING" id="471853.Bcav_1386"/>
<feature type="transmembrane region" description="Helical" evidence="1">
    <location>
        <begin position="29"/>
        <end position="46"/>
    </location>
</feature>
<keyword evidence="1" id="KW-0812">Transmembrane</keyword>
<proteinExistence type="predicted"/>
<dbReference type="EMBL" id="CP001618">
    <property type="protein sequence ID" value="ACQ79645.1"/>
    <property type="molecule type" value="Genomic_DNA"/>
</dbReference>
<reference evidence="2 3" key="1">
    <citation type="journal article" date="2009" name="Stand. Genomic Sci.">
        <title>Complete genome sequence of Beutenbergia cavernae type strain (HKI 0122).</title>
        <authorList>
            <person name="Land M."/>
            <person name="Pukall R."/>
            <person name="Abt B."/>
            <person name="Goker M."/>
            <person name="Rohde M."/>
            <person name="Glavina Del Rio T."/>
            <person name="Tice H."/>
            <person name="Copeland A."/>
            <person name="Cheng J.F."/>
            <person name="Lucas S."/>
            <person name="Chen F."/>
            <person name="Nolan M."/>
            <person name="Bruce D."/>
            <person name="Goodwin L."/>
            <person name="Pitluck S."/>
            <person name="Ivanova N."/>
            <person name="Mavromatis K."/>
            <person name="Ovchinnikova G."/>
            <person name="Pati A."/>
            <person name="Chen A."/>
            <person name="Palaniappan K."/>
            <person name="Hauser L."/>
            <person name="Chang Y.J."/>
            <person name="Jefferies C.C."/>
            <person name="Saunders E."/>
            <person name="Brettin T."/>
            <person name="Detter J.C."/>
            <person name="Han C."/>
            <person name="Chain P."/>
            <person name="Bristow J."/>
            <person name="Eisen J.A."/>
            <person name="Markowitz V."/>
            <person name="Hugenholtz P."/>
            <person name="Kyrpides N.C."/>
            <person name="Klenk H.P."/>
            <person name="Lapidus A."/>
        </authorList>
    </citation>
    <scope>NUCLEOTIDE SEQUENCE [LARGE SCALE GENOMIC DNA]</scope>
    <source>
        <strain evidence="3">ATCC BAA-8 / DSM 12333 / NBRC 16432</strain>
    </source>
</reference>
<feature type="transmembrane region" description="Helical" evidence="1">
    <location>
        <begin position="52"/>
        <end position="75"/>
    </location>
</feature>
<dbReference type="Proteomes" id="UP000007962">
    <property type="component" value="Chromosome"/>
</dbReference>
<keyword evidence="3" id="KW-1185">Reference proteome</keyword>
<keyword evidence="1" id="KW-0472">Membrane</keyword>
<dbReference type="KEGG" id="bcv:Bcav_1386"/>
<sequence length="227" mass="24647">MTRARAHRLARRLGLGEVLLVRRTYVPPWLRAMFWVPALLLVWVNVSDPLVAPLANVLLTGGFVLVAIGAAELVAADHLVVTRGGLLLGTFWPGFTPYLIRWDDVDPATIRVATPGRLFVRHTGSGFSFTRRMVGWPRYVLSLDGPPLGLARLRRPAVVPPGTQVRTALWSFGIGRDPGDVVAAIDAALSPRLPPDEAEVLRHELATPLVLDAHTPPEAIPGNAPAR</sequence>
<name>C5C2F9_BEUC1</name>
<dbReference type="AlphaFoldDB" id="C5C2F9"/>
<dbReference type="HOGENOM" id="CLU_1217900_0_0_11"/>